<evidence type="ECO:0000259" key="11">
    <source>
        <dbReference type="PROSITE" id="PS51012"/>
    </source>
</evidence>
<dbReference type="Proteomes" id="UP001521911">
    <property type="component" value="Unassembled WGS sequence"/>
</dbReference>
<dbReference type="EMBL" id="JAKRDF010000003">
    <property type="protein sequence ID" value="MCG7275739.1"/>
    <property type="molecule type" value="Genomic_DNA"/>
</dbReference>
<sequence>MQTASTYADSSTTDLEGLMHLARHTWRGSTTSQRGVEDLNVQVAKHQGRVQIVNPEGLHPLATRPTLREYISQLWARRFFIVADARAKALRTTRDYRLWQLWLVLNPLFDVALYGFLFGMLLKTSRGIENFIGFLFIGIIFMSMMTGLMNSGISLMQSSRSMIRAFQFPRASIPFSTTLRSMIDNVLPAIVALIAAFLFQWGTGPSWTLIFVIPLFLLIHVFGCGLMMITARLTAQVPEAKTILGLFTRGLFFLSGVMFSVDRFAEHSVVHEIMTANPCYIFLTAVRDSSVYRTAPSLSTWGDLLAWSLGVFVLGFIFFWRAEDKYVRLV</sequence>
<evidence type="ECO:0000256" key="8">
    <source>
        <dbReference type="ARBA" id="ARBA00023136"/>
    </source>
</evidence>
<comment type="subcellular location">
    <subcellularLocation>
        <location evidence="1">Cell inner membrane</location>
        <topology evidence="1">Multi-pass membrane protein</topology>
    </subcellularLocation>
    <subcellularLocation>
        <location evidence="10">Cell membrane</location>
        <topology evidence="10">Multi-pass membrane protein</topology>
    </subcellularLocation>
</comment>
<evidence type="ECO:0000256" key="1">
    <source>
        <dbReference type="ARBA" id="ARBA00004429"/>
    </source>
</evidence>
<feature type="transmembrane region" description="Helical" evidence="10">
    <location>
        <begin position="207"/>
        <end position="231"/>
    </location>
</feature>
<evidence type="ECO:0000256" key="10">
    <source>
        <dbReference type="RuleBase" id="RU361157"/>
    </source>
</evidence>
<dbReference type="PANTHER" id="PTHR30413:SF8">
    <property type="entry name" value="TRANSPORT PERMEASE PROTEIN"/>
    <property type="match status" value="1"/>
</dbReference>
<feature type="transmembrane region" description="Helical" evidence="10">
    <location>
        <begin position="243"/>
        <end position="261"/>
    </location>
</feature>
<dbReference type="PANTHER" id="PTHR30413">
    <property type="entry name" value="INNER MEMBRANE TRANSPORT PERMEASE"/>
    <property type="match status" value="1"/>
</dbReference>
<name>A0ABS9PSQ4_9CORY</name>
<organism evidence="12 13">
    <name type="scientific">Corynebacterium singulare</name>
    <dbReference type="NCBI Taxonomy" id="161899"/>
    <lineage>
        <taxon>Bacteria</taxon>
        <taxon>Bacillati</taxon>
        <taxon>Actinomycetota</taxon>
        <taxon>Actinomycetes</taxon>
        <taxon>Mycobacteriales</taxon>
        <taxon>Corynebacteriaceae</taxon>
        <taxon>Corynebacterium</taxon>
    </lineage>
</organism>
<keyword evidence="3 10" id="KW-0813">Transport</keyword>
<comment type="caution">
    <text evidence="12">The sequence shown here is derived from an EMBL/GenBank/DDBJ whole genome shotgun (WGS) entry which is preliminary data.</text>
</comment>
<evidence type="ECO:0000313" key="13">
    <source>
        <dbReference type="Proteomes" id="UP001521911"/>
    </source>
</evidence>
<keyword evidence="4 10" id="KW-1003">Cell membrane</keyword>
<keyword evidence="5" id="KW-0997">Cell inner membrane</keyword>
<dbReference type="InterPro" id="IPR000412">
    <property type="entry name" value="ABC_2_transport"/>
</dbReference>
<evidence type="ECO:0000256" key="6">
    <source>
        <dbReference type="ARBA" id="ARBA00022692"/>
    </source>
</evidence>
<feature type="transmembrane region" description="Helical" evidence="10">
    <location>
        <begin position="101"/>
        <end position="122"/>
    </location>
</feature>
<dbReference type="PRINTS" id="PR00164">
    <property type="entry name" value="ABC2TRNSPORT"/>
</dbReference>
<dbReference type="InterPro" id="IPR013525">
    <property type="entry name" value="ABC2_TM"/>
</dbReference>
<feature type="domain" description="ABC transmembrane type-2" evidence="11">
    <location>
        <begin position="98"/>
        <end position="322"/>
    </location>
</feature>
<keyword evidence="6 10" id="KW-0812">Transmembrane</keyword>
<evidence type="ECO:0000256" key="2">
    <source>
        <dbReference type="ARBA" id="ARBA00007783"/>
    </source>
</evidence>
<evidence type="ECO:0000256" key="9">
    <source>
        <dbReference type="ARBA" id="ARBA00023251"/>
    </source>
</evidence>
<feature type="transmembrane region" description="Helical" evidence="10">
    <location>
        <begin position="177"/>
        <end position="201"/>
    </location>
</feature>
<keyword evidence="8 10" id="KW-0472">Membrane</keyword>
<evidence type="ECO:0000313" key="12">
    <source>
        <dbReference type="EMBL" id="MCG7275739.1"/>
    </source>
</evidence>
<keyword evidence="7 10" id="KW-1133">Transmembrane helix</keyword>
<evidence type="ECO:0000256" key="4">
    <source>
        <dbReference type="ARBA" id="ARBA00022475"/>
    </source>
</evidence>
<comment type="similarity">
    <text evidence="2 10">Belongs to the ABC-2 integral membrane protein family.</text>
</comment>
<reference evidence="12 13" key="1">
    <citation type="submission" date="2022-02" db="EMBL/GenBank/DDBJ databases">
        <title>Uncovering new skin microbiome diversity through culturing and metagenomics.</title>
        <authorList>
            <person name="Conlan S."/>
            <person name="Deming C."/>
            <person name="Nisc Comparative Sequencing Program N."/>
            <person name="Segre J.A."/>
        </authorList>
    </citation>
    <scope>NUCLEOTIDE SEQUENCE [LARGE SCALE GENOMIC DNA]</scope>
    <source>
        <strain evidence="12 13">ACRQV</strain>
    </source>
</reference>
<dbReference type="InterPro" id="IPR047817">
    <property type="entry name" value="ABC2_TM_bact-type"/>
</dbReference>
<evidence type="ECO:0000256" key="5">
    <source>
        <dbReference type="ARBA" id="ARBA00022519"/>
    </source>
</evidence>
<accession>A0ABS9PSQ4</accession>
<dbReference type="Pfam" id="PF01061">
    <property type="entry name" value="ABC2_membrane"/>
    <property type="match status" value="1"/>
</dbReference>
<proteinExistence type="inferred from homology"/>
<dbReference type="PROSITE" id="PS51012">
    <property type="entry name" value="ABC_TM2"/>
    <property type="match status" value="1"/>
</dbReference>
<feature type="transmembrane region" description="Helical" evidence="10">
    <location>
        <begin position="304"/>
        <end position="322"/>
    </location>
</feature>
<evidence type="ECO:0000256" key="7">
    <source>
        <dbReference type="ARBA" id="ARBA00022989"/>
    </source>
</evidence>
<evidence type="ECO:0000256" key="3">
    <source>
        <dbReference type="ARBA" id="ARBA00022448"/>
    </source>
</evidence>
<feature type="transmembrane region" description="Helical" evidence="10">
    <location>
        <begin position="134"/>
        <end position="156"/>
    </location>
</feature>
<keyword evidence="9" id="KW-0046">Antibiotic resistance</keyword>
<keyword evidence="13" id="KW-1185">Reference proteome</keyword>
<dbReference type="RefSeq" id="WP_239179523.1">
    <property type="nucleotide sequence ID" value="NZ_JAKRDF010000003.1"/>
</dbReference>
<gene>
    <name evidence="12" type="ORF">MHK08_04545</name>
</gene>
<protein>
    <recommendedName>
        <fullName evidence="10">Transport permease protein</fullName>
    </recommendedName>
</protein>